<name>A0A060HPY7_9ARCH</name>
<dbReference type="SUPFAM" id="SSF52402">
    <property type="entry name" value="Adenine nucleotide alpha hydrolases-like"/>
    <property type="match status" value="1"/>
</dbReference>
<dbReference type="RefSeq" id="WP_075054588.1">
    <property type="nucleotide sequence ID" value="NZ_CP007536.1"/>
</dbReference>
<dbReference type="InterPro" id="IPR014729">
    <property type="entry name" value="Rossmann-like_a/b/a_fold"/>
</dbReference>
<dbReference type="GO" id="GO:0016783">
    <property type="term" value="F:sulfurtransferase activity"/>
    <property type="evidence" value="ECO:0007669"/>
    <property type="project" value="InterPro"/>
</dbReference>
<dbReference type="PIRSF" id="PIRSF006661">
    <property type="entry name" value="PP-lp_UCP006661"/>
    <property type="match status" value="1"/>
</dbReference>
<dbReference type="EMBL" id="CP007536">
    <property type="protein sequence ID" value="AIC15616.1"/>
    <property type="molecule type" value="Genomic_DNA"/>
</dbReference>
<dbReference type="KEGG" id="nvn:NVIE_1402"/>
<dbReference type="Pfam" id="PF06508">
    <property type="entry name" value="QueC"/>
    <property type="match status" value="1"/>
</dbReference>
<sequence>MTATTTSFDRLVSWFPAGSRAIVALSGGVDSAVVALAAKKALGDNAIAITADYKTLADEELATARRVAHEIGIKHLVIEYDELENPEFVKNDNLRCYHCRTELGQHLADEAKRTGAQLIVDGTNVDDLSDYRPGIRALRENGVKSPMVELGIDKAEIRRMAKEFGLSVYDKPSNACLASRIPTGMEVTYEKLRKIESSEIIVKSIFGVRQVRVRDHGEIARIEVGRDELGRMFDPEKLELLDKKLKELGFRFVTIDASGYGKSGKLAVVD</sequence>
<gene>
    <name evidence="1" type="ORF">NVIE_1402</name>
</gene>
<dbReference type="Gene3D" id="3.40.50.620">
    <property type="entry name" value="HUPs"/>
    <property type="match status" value="1"/>
</dbReference>
<dbReference type="InterPro" id="IPR005232">
    <property type="entry name" value="LarE"/>
</dbReference>
<proteinExistence type="predicted"/>
<dbReference type="HOGENOM" id="CLU_061181_2_0_2"/>
<dbReference type="PANTHER" id="PTHR43169:SF2">
    <property type="entry name" value="NAD_GMP SYNTHASE DOMAIN-CONTAINING PROTEIN"/>
    <property type="match status" value="1"/>
</dbReference>
<evidence type="ECO:0000313" key="2">
    <source>
        <dbReference type="Proteomes" id="UP000027093"/>
    </source>
</evidence>
<dbReference type="InterPro" id="IPR018317">
    <property type="entry name" value="QueC"/>
</dbReference>
<dbReference type="PANTHER" id="PTHR43169">
    <property type="entry name" value="EXSB FAMILY PROTEIN"/>
    <property type="match status" value="1"/>
</dbReference>
<dbReference type="NCBIfam" id="TIGR00268">
    <property type="entry name" value="ATP-dependent sacrificial sulfur transferase LarE"/>
    <property type="match status" value="1"/>
</dbReference>
<dbReference type="GeneID" id="74946639"/>
<dbReference type="Proteomes" id="UP000027093">
    <property type="component" value="Chromosome"/>
</dbReference>
<dbReference type="AlphaFoldDB" id="A0A060HPY7"/>
<dbReference type="CDD" id="cd01990">
    <property type="entry name" value="LarE-like"/>
    <property type="match status" value="1"/>
</dbReference>
<reference evidence="1 2" key="1">
    <citation type="journal article" date="2014" name="Int. J. Syst. Evol. Microbiol.">
        <title>Nitrososphaera viennensis gen. nov., sp. nov., an aerobic and mesophilic, ammonia-oxidizing archaeon from soil and a member of the archaeal phylum Thaumarchaeota.</title>
        <authorList>
            <person name="Stieglmeier M."/>
            <person name="Klingl A."/>
            <person name="Alves R.J."/>
            <person name="Rittmann S.K."/>
            <person name="Melcher M."/>
            <person name="Leisch N."/>
            <person name="Schleper C."/>
        </authorList>
    </citation>
    <scope>NUCLEOTIDE SEQUENCE [LARGE SCALE GENOMIC DNA]</scope>
    <source>
        <strain evidence="1">EN76</strain>
    </source>
</reference>
<protein>
    <submittedName>
        <fullName evidence="1">Putative ATP-utilizing enzyme of the PP-loop superfamily</fullName>
    </submittedName>
</protein>
<dbReference type="STRING" id="926571.NVIE_1402"/>
<organism evidence="1 2">
    <name type="scientific">Nitrososphaera viennensis EN76</name>
    <dbReference type="NCBI Taxonomy" id="926571"/>
    <lineage>
        <taxon>Archaea</taxon>
        <taxon>Nitrososphaerota</taxon>
        <taxon>Nitrososphaeria</taxon>
        <taxon>Nitrososphaerales</taxon>
        <taxon>Nitrososphaeraceae</taxon>
        <taxon>Nitrososphaera</taxon>
    </lineage>
</organism>
<keyword evidence="2" id="KW-1185">Reference proteome</keyword>
<evidence type="ECO:0000313" key="1">
    <source>
        <dbReference type="EMBL" id="AIC15616.1"/>
    </source>
</evidence>
<dbReference type="InterPro" id="IPR052188">
    <property type="entry name" value="Ni-pincer_cofactor_biosynth"/>
</dbReference>
<dbReference type="OrthoDB" id="61764at2157"/>
<accession>A0A060HPY7</accession>